<sequence length="100" mass="11370">MDNYEFSELLKTLKNKVGNIASIIKPENIKTRLKEIEELENSPSFWSDVKQAGIIGKEKTKITNLLKNYENAFNALNDASELFDLANSENDTETLEALFN</sequence>
<protein>
    <submittedName>
        <fullName evidence="1">Peptide chain release factor 2</fullName>
    </submittedName>
</protein>
<dbReference type="SUPFAM" id="SSF75620">
    <property type="entry name" value="Release factor"/>
    <property type="match status" value="1"/>
</dbReference>
<gene>
    <name evidence="1" type="ORF">C3H48_08975</name>
</gene>
<dbReference type="EMBL" id="PRCE01000123">
    <property type="protein sequence ID" value="RTJ97476.1"/>
    <property type="molecule type" value="Genomic_DNA"/>
</dbReference>
<accession>A0A431FUZ2</accession>
<reference evidence="1 2" key="1">
    <citation type="journal article" date="2019" name="Appl. Environ. Microbiol.">
        <title>Population genetics and characterization of Campylobacter jejuni isolates in western jackdaws and game birds in Finland.</title>
        <authorList>
            <person name="Kovanen S."/>
            <person name="Rossi M."/>
            <person name="Pohja-Mykra M."/>
            <person name="Nieminen T."/>
            <person name="Raunio-Saarnisto M."/>
            <person name="Sauvala M."/>
            <person name="Fredriksson-Ahomaa M."/>
            <person name="Hanninen M.L."/>
            <person name="Kivisto R."/>
        </authorList>
    </citation>
    <scope>NUCLEOTIDE SEQUENCE [LARGE SCALE GENOMIC DNA]</scope>
    <source>
        <strain evidence="1 2">CB304</strain>
    </source>
</reference>
<feature type="non-terminal residue" evidence="1">
    <location>
        <position position="100"/>
    </location>
</feature>
<proteinExistence type="predicted"/>
<dbReference type="Gene3D" id="1.20.58.410">
    <property type="entry name" value="Release factor"/>
    <property type="match status" value="1"/>
</dbReference>
<dbReference type="InterPro" id="IPR045853">
    <property type="entry name" value="Pep_chain_release_fac_I_sf"/>
</dbReference>
<evidence type="ECO:0000313" key="1">
    <source>
        <dbReference type="EMBL" id="RTJ97476.1"/>
    </source>
</evidence>
<name>A0A431FUZ2_CAMJU</name>
<dbReference type="Proteomes" id="UP000286791">
    <property type="component" value="Unassembled WGS sequence"/>
</dbReference>
<comment type="caution">
    <text evidence="1">The sequence shown here is derived from an EMBL/GenBank/DDBJ whole genome shotgun (WGS) entry which is preliminary data.</text>
</comment>
<organism evidence="1 2">
    <name type="scientific">Campylobacter jejuni</name>
    <dbReference type="NCBI Taxonomy" id="197"/>
    <lineage>
        <taxon>Bacteria</taxon>
        <taxon>Pseudomonadati</taxon>
        <taxon>Campylobacterota</taxon>
        <taxon>Epsilonproteobacteria</taxon>
        <taxon>Campylobacterales</taxon>
        <taxon>Campylobacteraceae</taxon>
        <taxon>Campylobacter</taxon>
    </lineage>
</organism>
<evidence type="ECO:0000313" key="2">
    <source>
        <dbReference type="Proteomes" id="UP000286791"/>
    </source>
</evidence>
<dbReference type="AlphaFoldDB" id="A0A431FUZ2"/>